<organism evidence="2 3">
    <name type="scientific">Olea europaea subsp. europaea</name>
    <dbReference type="NCBI Taxonomy" id="158383"/>
    <lineage>
        <taxon>Eukaryota</taxon>
        <taxon>Viridiplantae</taxon>
        <taxon>Streptophyta</taxon>
        <taxon>Embryophyta</taxon>
        <taxon>Tracheophyta</taxon>
        <taxon>Spermatophyta</taxon>
        <taxon>Magnoliopsida</taxon>
        <taxon>eudicotyledons</taxon>
        <taxon>Gunneridae</taxon>
        <taxon>Pentapetalae</taxon>
        <taxon>asterids</taxon>
        <taxon>lamiids</taxon>
        <taxon>Lamiales</taxon>
        <taxon>Oleaceae</taxon>
        <taxon>Oleeae</taxon>
        <taxon>Olea</taxon>
    </lineage>
</organism>
<keyword evidence="1" id="KW-0812">Transmembrane</keyword>
<dbReference type="EMBL" id="CACTIH010009358">
    <property type="protein sequence ID" value="CAA3030210.1"/>
    <property type="molecule type" value="Genomic_DNA"/>
</dbReference>
<reference evidence="2 3" key="1">
    <citation type="submission" date="2019-12" db="EMBL/GenBank/DDBJ databases">
        <authorList>
            <person name="Alioto T."/>
            <person name="Alioto T."/>
            <person name="Gomez Garrido J."/>
        </authorList>
    </citation>
    <scope>NUCLEOTIDE SEQUENCE [LARGE SCALE GENOMIC DNA]</scope>
</reference>
<dbReference type="OrthoDB" id="912550at2759"/>
<gene>
    <name evidence="2" type="ORF">OLEA9_A041983</name>
</gene>
<proteinExistence type="predicted"/>
<sequence>MFRVNPDVRKHTDEQRSDMMNWIVTAEQDLRSCYDDLAKIESPAVTEIREELDQARIYVSNISLFLLNYRSVFFEFNLAPARRNSFDFRIAIALIRRWNMENAFNLEERQTVSITTAIDDLRSCVNDLGKLKSTAVDEVREEVHELEVYVSYSRNFLINCDGVLENFGYALQMENAENSSELLFFENLFAVGFYGSQYLVLVFLFCLLLRIY</sequence>
<keyword evidence="1" id="KW-0472">Membrane</keyword>
<evidence type="ECO:0000256" key="1">
    <source>
        <dbReference type="SAM" id="Phobius"/>
    </source>
</evidence>
<keyword evidence="3" id="KW-1185">Reference proteome</keyword>
<evidence type="ECO:0000313" key="2">
    <source>
        <dbReference type="EMBL" id="CAA3030210.1"/>
    </source>
</evidence>
<accession>A0A8S0VGG9</accession>
<dbReference type="Proteomes" id="UP000594638">
    <property type="component" value="Unassembled WGS sequence"/>
</dbReference>
<dbReference type="Gramene" id="OE9A041983T1">
    <property type="protein sequence ID" value="OE9A041983C1"/>
    <property type="gene ID" value="OE9A041983"/>
</dbReference>
<comment type="caution">
    <text evidence="2">The sequence shown here is derived from an EMBL/GenBank/DDBJ whole genome shotgun (WGS) entry which is preliminary data.</text>
</comment>
<name>A0A8S0VGG9_OLEEU</name>
<protein>
    <submittedName>
        <fullName evidence="2">Uncharacterized protein</fullName>
    </submittedName>
</protein>
<keyword evidence="1" id="KW-1133">Transmembrane helix</keyword>
<evidence type="ECO:0000313" key="3">
    <source>
        <dbReference type="Proteomes" id="UP000594638"/>
    </source>
</evidence>
<feature type="transmembrane region" description="Helical" evidence="1">
    <location>
        <begin position="188"/>
        <end position="209"/>
    </location>
</feature>
<dbReference type="AlphaFoldDB" id="A0A8S0VGG9"/>